<evidence type="ECO:0000256" key="4">
    <source>
        <dbReference type="ARBA" id="ARBA00022824"/>
    </source>
</evidence>
<dbReference type="WBParaSite" id="SSTP_0000627700.1">
    <property type="protein sequence ID" value="SSTP_0000627700.1"/>
    <property type="gene ID" value="SSTP_0000627700"/>
</dbReference>
<dbReference type="PANTHER" id="PTHR48182:SF2">
    <property type="entry name" value="PROTEIN SERAC1"/>
    <property type="match status" value="1"/>
</dbReference>
<evidence type="ECO:0000256" key="6">
    <source>
        <dbReference type="ARBA" id="ARBA00023136"/>
    </source>
</evidence>
<accession>A0A0K0E9U5</accession>
<evidence type="ECO:0000256" key="3">
    <source>
        <dbReference type="ARBA" id="ARBA00004370"/>
    </source>
</evidence>
<evidence type="ECO:0000256" key="5">
    <source>
        <dbReference type="ARBA" id="ARBA00023128"/>
    </source>
</evidence>
<organism evidence="8">
    <name type="scientific">Strongyloides stercoralis</name>
    <name type="common">Threadworm</name>
    <dbReference type="NCBI Taxonomy" id="6248"/>
    <lineage>
        <taxon>Eukaryota</taxon>
        <taxon>Metazoa</taxon>
        <taxon>Ecdysozoa</taxon>
        <taxon>Nematoda</taxon>
        <taxon>Chromadorea</taxon>
        <taxon>Rhabditida</taxon>
        <taxon>Tylenchina</taxon>
        <taxon>Panagrolaimomorpha</taxon>
        <taxon>Strongyloidoidea</taxon>
        <taxon>Strongyloididae</taxon>
        <taxon>Strongyloides</taxon>
    </lineage>
</organism>
<keyword evidence="7" id="KW-1185">Reference proteome</keyword>
<evidence type="ECO:0000256" key="2">
    <source>
        <dbReference type="ARBA" id="ARBA00004240"/>
    </source>
</evidence>
<sequence>MFNIFKSNYKKFSLLTFALTSSVFGPSYYYQYKKEKSKKDNIAFNQNILHIEEALKLISNKHRSKEAINFLESYFSNTEKNKEKEFLINNIDNVSLCLLALSKSELINNHKIVIKSLEQFNKIIDDKNLNDEYEDTLFNHHFNKIFNEKKYDWQCTEEIRLKNYYTKNSGSIIPLMRGVMATEIGDCKKFVSKELIDYLFLTFIHNRDDLINGDKPKSRKVCQLIVKILSNIAKNDKESANLIVNSEWFLLLYKMITKPVSDEEIYWAKKIFHNILFSYKYETLPIPCDIIEIFVPPNGIEPVVDIVLIHGIQGSGLTTWRSHDSLKFNKTRCWPAEWLFPEINIPIRGIATDYLSSVLFEKERKNTVLSLAKNLEKQLSEAGIGKRPVIFISHSLGGILLKKILLDNPNIRKNTLSILFIAVPHRGSTFSKIFGNLPKFSNEVKFLKPDSEGILKIHKEFLNISEEIPIFMSLTENNKHDIIKIYHMVSPESAYFEKGSFYHIDSNHIDVTKPKNKDDLVYILIKKFITDSLRNLKY</sequence>
<dbReference type="GO" id="GO:0005783">
    <property type="term" value="C:endoplasmic reticulum"/>
    <property type="evidence" value="ECO:0007669"/>
    <property type="project" value="UniProtKB-SubCell"/>
</dbReference>
<dbReference type="WBParaSite" id="TCONS_00003599.p1">
    <property type="protein sequence ID" value="TCONS_00003599.p1"/>
    <property type="gene ID" value="XLOC_003334"/>
</dbReference>
<comment type="subcellular location">
    <subcellularLocation>
        <location evidence="2">Endoplasmic reticulum</location>
    </subcellularLocation>
    <subcellularLocation>
        <location evidence="3">Membrane</location>
    </subcellularLocation>
    <subcellularLocation>
        <location evidence="1">Mitochondrion</location>
    </subcellularLocation>
</comment>
<evidence type="ECO:0000313" key="8">
    <source>
        <dbReference type="WBParaSite" id="SSTP_0000627700.1"/>
    </source>
</evidence>
<keyword evidence="5" id="KW-0496">Mitochondrion</keyword>
<dbReference type="Gene3D" id="3.40.50.1820">
    <property type="entry name" value="alpha/beta hydrolase"/>
    <property type="match status" value="1"/>
</dbReference>
<dbReference type="AlphaFoldDB" id="A0A0K0E9U5"/>
<name>A0A0K0E9U5_STRER</name>
<dbReference type="Proteomes" id="UP000035681">
    <property type="component" value="Unplaced"/>
</dbReference>
<dbReference type="InterPro" id="IPR052374">
    <property type="entry name" value="SERAC1"/>
</dbReference>
<keyword evidence="6" id="KW-0472">Membrane</keyword>
<evidence type="ECO:0000256" key="1">
    <source>
        <dbReference type="ARBA" id="ARBA00004173"/>
    </source>
</evidence>
<dbReference type="PANTHER" id="PTHR48182">
    <property type="entry name" value="PROTEIN SERAC1"/>
    <property type="match status" value="1"/>
</dbReference>
<dbReference type="GO" id="GO:0005739">
    <property type="term" value="C:mitochondrion"/>
    <property type="evidence" value="ECO:0007669"/>
    <property type="project" value="UniProtKB-SubCell"/>
</dbReference>
<keyword evidence="4" id="KW-0256">Endoplasmic reticulum</keyword>
<protein>
    <submittedName>
        <fullName evidence="8">DUF676 domain-containing protein</fullName>
    </submittedName>
    <submittedName>
        <fullName evidence="9">GPI inositol-deacylase</fullName>
    </submittedName>
</protein>
<reference evidence="8" key="1">
    <citation type="submission" date="2015-08" db="UniProtKB">
        <authorList>
            <consortium name="WormBaseParasite"/>
        </authorList>
    </citation>
    <scope>IDENTIFICATION</scope>
</reference>
<dbReference type="InterPro" id="IPR029058">
    <property type="entry name" value="AB_hydrolase_fold"/>
</dbReference>
<proteinExistence type="predicted"/>
<dbReference type="SUPFAM" id="SSF53474">
    <property type="entry name" value="alpha/beta-Hydrolases"/>
    <property type="match status" value="1"/>
</dbReference>
<dbReference type="GO" id="GO:0016020">
    <property type="term" value="C:membrane"/>
    <property type="evidence" value="ECO:0007669"/>
    <property type="project" value="UniProtKB-SubCell"/>
</dbReference>
<evidence type="ECO:0000313" key="7">
    <source>
        <dbReference type="Proteomes" id="UP000035681"/>
    </source>
</evidence>
<dbReference type="STRING" id="6248.A0A0K0E9U5"/>
<evidence type="ECO:0000313" key="9">
    <source>
        <dbReference type="WBParaSite" id="TCONS_00003599.p1"/>
    </source>
</evidence>